<feature type="domain" description="Tyr recombinase" evidence="6">
    <location>
        <begin position="200"/>
        <end position="379"/>
    </location>
</feature>
<dbReference type="Gene3D" id="1.10.443.10">
    <property type="entry name" value="Intergrase catalytic core"/>
    <property type="match status" value="1"/>
</dbReference>
<protein>
    <submittedName>
        <fullName evidence="8">Tyrosine-type recombinase/integrase</fullName>
    </submittedName>
</protein>
<evidence type="ECO:0000259" key="6">
    <source>
        <dbReference type="PROSITE" id="PS51898"/>
    </source>
</evidence>
<keyword evidence="3 5" id="KW-0238">DNA-binding</keyword>
<evidence type="ECO:0000259" key="7">
    <source>
        <dbReference type="PROSITE" id="PS51900"/>
    </source>
</evidence>
<dbReference type="InterPro" id="IPR013762">
    <property type="entry name" value="Integrase-like_cat_sf"/>
</dbReference>
<dbReference type="InterPro" id="IPR044068">
    <property type="entry name" value="CB"/>
</dbReference>
<dbReference type="InterPro" id="IPR002104">
    <property type="entry name" value="Integrase_catalytic"/>
</dbReference>
<dbReference type="GO" id="GO:0003677">
    <property type="term" value="F:DNA binding"/>
    <property type="evidence" value="ECO:0007669"/>
    <property type="project" value="UniProtKB-UniRule"/>
</dbReference>
<dbReference type="Gene3D" id="1.10.150.130">
    <property type="match status" value="1"/>
</dbReference>
<dbReference type="AlphaFoldDB" id="A0A7Y1MSZ7"/>
<dbReference type="Pfam" id="PF13356">
    <property type="entry name" value="Arm-DNA-bind_3"/>
    <property type="match status" value="1"/>
</dbReference>
<dbReference type="InterPro" id="IPR011010">
    <property type="entry name" value="DNA_brk_join_enz"/>
</dbReference>
<comment type="similarity">
    <text evidence="1">Belongs to the 'phage' integrase family.</text>
</comment>
<evidence type="ECO:0000256" key="4">
    <source>
        <dbReference type="ARBA" id="ARBA00023172"/>
    </source>
</evidence>
<dbReference type="Pfam" id="PF00589">
    <property type="entry name" value="Phage_integrase"/>
    <property type="match status" value="1"/>
</dbReference>
<dbReference type="PROSITE" id="PS51900">
    <property type="entry name" value="CB"/>
    <property type="match status" value="1"/>
</dbReference>
<keyword evidence="4" id="KW-0233">DNA recombination</keyword>
<evidence type="ECO:0000256" key="5">
    <source>
        <dbReference type="PROSITE-ProRule" id="PRU01248"/>
    </source>
</evidence>
<sequence>MAKIKLTKSAVDAAQPQAQAIELRDTLVPGFLCKITPAGRKVFMLQYRTNAGERRKPALGLFGELTVEQARSLAQEWLAQVRRGGDPAADKAEARQAPTVEELCKKFMEDYSKKRNKPSTRVGYQGVIDRCIIPLLGRKKVHDVKRPDVAGLMEKLSYKQTEANKAFSILRKMFNMAEVWGYRPDGTNPCRHVPMFPAGKSTHLISDDDMGKLFRQLDKIEVEGLENYVIPLAIRLQFEFAARRSEIVTLEWEWVDLENRRVVWPDSKTGGMSKPMSEEAYRLLSTAPRQEGNPYVLPSPRHPAQHLTTGEYYGGWCRVLKAAGATHVGTHGIRHRSATDIANSGIPVKVGMALTAHKTVVMFMRYVHTEDDPVREAAELVANRRKAITGAKQPPTEATA</sequence>
<gene>
    <name evidence="8" type="ORF">HBO33_21810</name>
</gene>
<dbReference type="SUPFAM" id="SSF56349">
    <property type="entry name" value="DNA breaking-rejoining enzymes"/>
    <property type="match status" value="1"/>
</dbReference>
<dbReference type="InterPro" id="IPR010998">
    <property type="entry name" value="Integrase_recombinase_N"/>
</dbReference>
<reference evidence="8 9" key="1">
    <citation type="journal article" date="2020" name="Front. Microbiol.">
        <title>Genetic Organization of the aprX-lipA2 Operon Affects the Proteolytic Potential of Pseudomonas Species in Milk.</title>
        <authorList>
            <person name="Maier C."/>
            <person name="Huptas C."/>
            <person name="von Neubeck M."/>
            <person name="Scherer S."/>
            <person name="Wenning M."/>
            <person name="Lucking G."/>
        </authorList>
    </citation>
    <scope>NUCLEOTIDE SEQUENCE [LARGE SCALE GENOMIC DNA]</scope>
    <source>
        <strain evidence="8 9">G4779</strain>
    </source>
</reference>
<dbReference type="InterPro" id="IPR025166">
    <property type="entry name" value="Integrase_DNA_bind_dom"/>
</dbReference>
<dbReference type="Proteomes" id="UP000542111">
    <property type="component" value="Unassembled WGS sequence"/>
</dbReference>
<feature type="domain" description="Core-binding (CB)" evidence="7">
    <location>
        <begin position="98"/>
        <end position="178"/>
    </location>
</feature>
<dbReference type="GO" id="GO:0015074">
    <property type="term" value="P:DNA integration"/>
    <property type="evidence" value="ECO:0007669"/>
    <property type="project" value="UniProtKB-KW"/>
</dbReference>
<evidence type="ECO:0000256" key="1">
    <source>
        <dbReference type="ARBA" id="ARBA00008857"/>
    </source>
</evidence>
<dbReference type="InterPro" id="IPR004107">
    <property type="entry name" value="Integrase_SAM-like_N"/>
</dbReference>
<dbReference type="GO" id="GO:0006310">
    <property type="term" value="P:DNA recombination"/>
    <property type="evidence" value="ECO:0007669"/>
    <property type="project" value="UniProtKB-KW"/>
</dbReference>
<dbReference type="InterPro" id="IPR050808">
    <property type="entry name" value="Phage_Integrase"/>
</dbReference>
<proteinExistence type="inferred from homology"/>
<evidence type="ECO:0000313" key="9">
    <source>
        <dbReference type="Proteomes" id="UP000542111"/>
    </source>
</evidence>
<evidence type="ECO:0000256" key="2">
    <source>
        <dbReference type="ARBA" id="ARBA00022908"/>
    </source>
</evidence>
<dbReference type="EMBL" id="JAAQYP010000042">
    <property type="protein sequence ID" value="NNA97806.1"/>
    <property type="molecule type" value="Genomic_DNA"/>
</dbReference>
<comment type="caution">
    <text evidence="8">The sequence shown here is derived from an EMBL/GenBank/DDBJ whole genome shotgun (WGS) entry which is preliminary data.</text>
</comment>
<dbReference type="CDD" id="cd00796">
    <property type="entry name" value="INT_Rci_Hp1_C"/>
    <property type="match status" value="1"/>
</dbReference>
<name>A0A7Y1MSZ7_9PSED</name>
<evidence type="ECO:0000313" key="8">
    <source>
        <dbReference type="EMBL" id="NNA97806.1"/>
    </source>
</evidence>
<dbReference type="Pfam" id="PF14659">
    <property type="entry name" value="Phage_int_SAM_3"/>
    <property type="match status" value="1"/>
</dbReference>
<dbReference type="PROSITE" id="PS51898">
    <property type="entry name" value="TYR_RECOMBINASE"/>
    <property type="match status" value="1"/>
</dbReference>
<dbReference type="PANTHER" id="PTHR30629:SF2">
    <property type="entry name" value="PROPHAGE INTEGRASE INTS-RELATED"/>
    <property type="match status" value="1"/>
</dbReference>
<dbReference type="PANTHER" id="PTHR30629">
    <property type="entry name" value="PROPHAGE INTEGRASE"/>
    <property type="match status" value="1"/>
</dbReference>
<organism evidence="8 9">
    <name type="scientific">Pseudomonas gessardii</name>
    <dbReference type="NCBI Taxonomy" id="78544"/>
    <lineage>
        <taxon>Bacteria</taxon>
        <taxon>Pseudomonadati</taxon>
        <taxon>Pseudomonadota</taxon>
        <taxon>Gammaproteobacteria</taxon>
        <taxon>Pseudomonadales</taxon>
        <taxon>Pseudomonadaceae</taxon>
        <taxon>Pseudomonas</taxon>
    </lineage>
</organism>
<keyword evidence="2" id="KW-0229">DNA integration</keyword>
<evidence type="ECO:0000256" key="3">
    <source>
        <dbReference type="ARBA" id="ARBA00023125"/>
    </source>
</evidence>
<dbReference type="InterPro" id="IPR038488">
    <property type="entry name" value="Integrase_DNA-bd_sf"/>
</dbReference>
<dbReference type="Gene3D" id="3.30.160.390">
    <property type="entry name" value="Integrase, DNA-binding domain"/>
    <property type="match status" value="1"/>
</dbReference>
<accession>A0A7Y1MSZ7</accession>
<dbReference type="RefSeq" id="WP_169898544.1">
    <property type="nucleotide sequence ID" value="NZ_JAAQYP010000042.1"/>
</dbReference>